<keyword evidence="9 10" id="KW-0131">Cell cycle</keyword>
<comment type="function">
    <text evidence="10">Necessary for normal cell division and for the maintenance of normal septation.</text>
</comment>
<dbReference type="GO" id="GO:0005829">
    <property type="term" value="C:cytosol"/>
    <property type="evidence" value="ECO:0007669"/>
    <property type="project" value="TreeGrafter"/>
</dbReference>
<dbReference type="Proteomes" id="UP000824132">
    <property type="component" value="Unassembled WGS sequence"/>
</dbReference>
<evidence type="ECO:0000256" key="9">
    <source>
        <dbReference type="ARBA" id="ARBA00023306"/>
    </source>
</evidence>
<dbReference type="PANTHER" id="PTHR11649:SF13">
    <property type="entry name" value="ENGB-TYPE G DOMAIN-CONTAINING PROTEIN"/>
    <property type="match status" value="1"/>
</dbReference>
<dbReference type="GO" id="GO:0000917">
    <property type="term" value="P:division septum assembly"/>
    <property type="evidence" value="ECO:0007669"/>
    <property type="project" value="UniProtKB-KW"/>
</dbReference>
<dbReference type="EMBL" id="DXCL01000016">
    <property type="protein sequence ID" value="HIZ03154.1"/>
    <property type="molecule type" value="Genomic_DNA"/>
</dbReference>
<dbReference type="Pfam" id="PF01926">
    <property type="entry name" value="MMR_HSR1"/>
    <property type="match status" value="1"/>
</dbReference>
<dbReference type="SUPFAM" id="SSF52540">
    <property type="entry name" value="P-loop containing nucleoside triphosphate hydrolases"/>
    <property type="match status" value="1"/>
</dbReference>
<dbReference type="InterPro" id="IPR019987">
    <property type="entry name" value="GTP-bd_ribosome_bio_YsxC"/>
</dbReference>
<keyword evidence="4" id="KW-0479">Metal-binding</keyword>
<keyword evidence="8 10" id="KW-0717">Septation</keyword>
<evidence type="ECO:0000256" key="2">
    <source>
        <dbReference type="ARBA" id="ARBA00009638"/>
    </source>
</evidence>
<organism evidence="12 13">
    <name type="scientific">Candidatus Borkfalkia avistercoris</name>
    <dbReference type="NCBI Taxonomy" id="2838504"/>
    <lineage>
        <taxon>Bacteria</taxon>
        <taxon>Bacillati</taxon>
        <taxon>Bacillota</taxon>
        <taxon>Clostridia</taxon>
        <taxon>Christensenellales</taxon>
        <taxon>Christensenellaceae</taxon>
        <taxon>Candidatus Borkfalkia</taxon>
    </lineage>
</organism>
<evidence type="ECO:0000256" key="1">
    <source>
        <dbReference type="ARBA" id="ARBA00001946"/>
    </source>
</evidence>
<keyword evidence="7 10" id="KW-0342">GTP-binding</keyword>
<gene>
    <name evidence="12" type="primary">yihA</name>
    <name evidence="10" type="synonym">engB</name>
    <name evidence="12" type="ORF">H9727_02600</name>
</gene>
<protein>
    <recommendedName>
        <fullName evidence="10">Probable GTP-binding protein EngB</fullName>
    </recommendedName>
</protein>
<dbReference type="AlphaFoldDB" id="A0A9D2IDS3"/>
<evidence type="ECO:0000256" key="5">
    <source>
        <dbReference type="ARBA" id="ARBA00022741"/>
    </source>
</evidence>
<feature type="domain" description="EngB-type G" evidence="11">
    <location>
        <begin position="22"/>
        <end position="193"/>
    </location>
</feature>
<comment type="cofactor">
    <cofactor evidence="1">
        <name>Mg(2+)</name>
        <dbReference type="ChEBI" id="CHEBI:18420"/>
    </cofactor>
</comment>
<evidence type="ECO:0000256" key="10">
    <source>
        <dbReference type="HAMAP-Rule" id="MF_00321"/>
    </source>
</evidence>
<sequence length="206" mass="22948">MIIKGAEFIVSAADRRGFFRSEKPMIAVCGKSNVGKSSFINMLANRKRLAKTSAEPGRTRLVNYFDFGEFVLADLPGYGFARVSKAEKEKWARLLEDFFAEKENIAHVFSLADIRHEPTADDRTMIEFLYYHRIPFTVVATKADKLAKTRVKEHVRAIASAFRTGEGNVIAVSSETGRGKEEILALLDGIVSLAGEPAEEEEEDEA</sequence>
<dbReference type="GO" id="GO:0046872">
    <property type="term" value="F:metal ion binding"/>
    <property type="evidence" value="ECO:0007669"/>
    <property type="project" value="UniProtKB-KW"/>
</dbReference>
<dbReference type="InterPro" id="IPR027417">
    <property type="entry name" value="P-loop_NTPase"/>
</dbReference>
<evidence type="ECO:0000313" key="13">
    <source>
        <dbReference type="Proteomes" id="UP000824132"/>
    </source>
</evidence>
<dbReference type="Gene3D" id="3.40.50.300">
    <property type="entry name" value="P-loop containing nucleotide triphosphate hydrolases"/>
    <property type="match status" value="1"/>
</dbReference>
<keyword evidence="6" id="KW-0460">Magnesium</keyword>
<comment type="caution">
    <text evidence="12">The sequence shown here is derived from an EMBL/GenBank/DDBJ whole genome shotgun (WGS) entry which is preliminary data.</text>
</comment>
<keyword evidence="3 10" id="KW-0132">Cell division</keyword>
<name>A0A9D2IDS3_9FIRM</name>
<dbReference type="CDD" id="cd01876">
    <property type="entry name" value="YihA_EngB"/>
    <property type="match status" value="1"/>
</dbReference>
<evidence type="ECO:0000256" key="6">
    <source>
        <dbReference type="ARBA" id="ARBA00022842"/>
    </source>
</evidence>
<evidence type="ECO:0000259" key="11">
    <source>
        <dbReference type="PROSITE" id="PS51706"/>
    </source>
</evidence>
<dbReference type="InterPro" id="IPR006073">
    <property type="entry name" value="GTP-bd"/>
</dbReference>
<accession>A0A9D2IDS3</accession>
<evidence type="ECO:0000256" key="3">
    <source>
        <dbReference type="ARBA" id="ARBA00022618"/>
    </source>
</evidence>
<dbReference type="HAMAP" id="MF_00321">
    <property type="entry name" value="GTPase_EngB"/>
    <property type="match status" value="1"/>
</dbReference>
<dbReference type="InterPro" id="IPR030393">
    <property type="entry name" value="G_ENGB_dom"/>
</dbReference>
<dbReference type="NCBIfam" id="TIGR03598">
    <property type="entry name" value="GTPase_YsxC"/>
    <property type="match status" value="1"/>
</dbReference>
<evidence type="ECO:0000256" key="7">
    <source>
        <dbReference type="ARBA" id="ARBA00023134"/>
    </source>
</evidence>
<comment type="similarity">
    <text evidence="2 10">Belongs to the TRAFAC class TrmE-Era-EngA-EngB-Septin-like GTPase superfamily. EngB GTPase family.</text>
</comment>
<dbReference type="GO" id="GO:0005525">
    <property type="term" value="F:GTP binding"/>
    <property type="evidence" value="ECO:0007669"/>
    <property type="project" value="UniProtKB-UniRule"/>
</dbReference>
<keyword evidence="5 10" id="KW-0547">Nucleotide-binding</keyword>
<dbReference type="PROSITE" id="PS51706">
    <property type="entry name" value="G_ENGB"/>
    <property type="match status" value="1"/>
</dbReference>
<dbReference type="PANTHER" id="PTHR11649">
    <property type="entry name" value="MSS1/TRME-RELATED GTP-BINDING PROTEIN"/>
    <property type="match status" value="1"/>
</dbReference>
<evidence type="ECO:0000256" key="8">
    <source>
        <dbReference type="ARBA" id="ARBA00023210"/>
    </source>
</evidence>
<proteinExistence type="inferred from homology"/>
<evidence type="ECO:0000256" key="4">
    <source>
        <dbReference type="ARBA" id="ARBA00022723"/>
    </source>
</evidence>
<evidence type="ECO:0000313" key="12">
    <source>
        <dbReference type="EMBL" id="HIZ03154.1"/>
    </source>
</evidence>
<reference evidence="12" key="1">
    <citation type="journal article" date="2021" name="PeerJ">
        <title>Extensive microbial diversity within the chicken gut microbiome revealed by metagenomics and culture.</title>
        <authorList>
            <person name="Gilroy R."/>
            <person name="Ravi A."/>
            <person name="Getino M."/>
            <person name="Pursley I."/>
            <person name="Horton D.L."/>
            <person name="Alikhan N.F."/>
            <person name="Baker D."/>
            <person name="Gharbi K."/>
            <person name="Hall N."/>
            <person name="Watson M."/>
            <person name="Adriaenssens E.M."/>
            <person name="Foster-Nyarko E."/>
            <person name="Jarju S."/>
            <person name="Secka A."/>
            <person name="Antonio M."/>
            <person name="Oren A."/>
            <person name="Chaudhuri R.R."/>
            <person name="La Ragione R."/>
            <person name="Hildebrand F."/>
            <person name="Pallen M.J."/>
        </authorList>
    </citation>
    <scope>NUCLEOTIDE SEQUENCE</scope>
    <source>
        <strain evidence="12">CHK187-5294</strain>
    </source>
</reference>
<reference evidence="12" key="2">
    <citation type="submission" date="2021-04" db="EMBL/GenBank/DDBJ databases">
        <authorList>
            <person name="Gilroy R."/>
        </authorList>
    </citation>
    <scope>NUCLEOTIDE SEQUENCE</scope>
    <source>
        <strain evidence="12">CHK187-5294</strain>
    </source>
</reference>